<dbReference type="EMBL" id="FOFG01000011">
    <property type="protein sequence ID" value="SER07567.1"/>
    <property type="molecule type" value="Genomic_DNA"/>
</dbReference>
<dbReference type="PANTHER" id="PTHR21015:SF22">
    <property type="entry name" value="GLYCOSYLTRANSFERASE"/>
    <property type="match status" value="1"/>
</dbReference>
<dbReference type="Pfam" id="PF04101">
    <property type="entry name" value="Glyco_tran_28_C"/>
    <property type="match status" value="1"/>
</dbReference>
<name>A0A1H9L8Q8_9HYPH</name>
<proteinExistence type="predicted"/>
<dbReference type="PANTHER" id="PTHR21015">
    <property type="entry name" value="UDP-N-ACETYLGLUCOSAMINE--N-ACETYLMURAMYL-(PENTAPEPTIDE) PYROPHOSPHORYL-UNDECAPRENOL N-ACETYLGLUCOSAMINE TRANSFERASE 1"/>
    <property type="match status" value="1"/>
</dbReference>
<dbReference type="Gene3D" id="3.40.50.2000">
    <property type="entry name" value="Glycogen Phosphorylase B"/>
    <property type="match status" value="1"/>
</dbReference>
<evidence type="ECO:0000313" key="2">
    <source>
        <dbReference type="EMBL" id="SER07567.1"/>
    </source>
</evidence>
<protein>
    <submittedName>
        <fullName evidence="2">Glycosyltransferase family 28 C-terminal domain-containing protein</fullName>
    </submittedName>
</protein>
<sequence>MTVLNGRKDGPAKVIMLPSAGGGIGHIARTAALARALVKRQPDIAIEFVLDAERLRPFNIDATMDMGFRPRLLPPRNSENRAGFVRACLGDADLVVDDVARYLLPLRHHIPNAAWVSILMHPIGDELFLDWPFIAQMDALIWPYAPAIGFPQELSGFEAKLVHTGPFLETSEVPEKAAARESLGFGADEKLVVYAPRGFPFGREFGHRLLSSLYRSVEKLRTEADEAIRLVLIAVNDREDLRGVSHLPARLPDWVTVKGVVPAADSLLYERAADILVAEGTSTMHEGAALGTPLLVVPGPIKETQKVAASLSEAKAARVMAIGEVTAESVQAVMAAMLSGDQRAYTDKARSLVMGGGGVAAAADLVLDILSRPRVAWTPSIYSGRQQATGGRP</sequence>
<feature type="domain" description="Glycosyl transferase family 28 C-terminal" evidence="1">
    <location>
        <begin position="271"/>
        <end position="351"/>
    </location>
</feature>
<dbReference type="GO" id="GO:0016758">
    <property type="term" value="F:hexosyltransferase activity"/>
    <property type="evidence" value="ECO:0007669"/>
    <property type="project" value="InterPro"/>
</dbReference>
<keyword evidence="3" id="KW-1185">Reference proteome</keyword>
<dbReference type="InterPro" id="IPR007235">
    <property type="entry name" value="Glyco_trans_28_C"/>
</dbReference>
<dbReference type="RefSeq" id="WP_092497649.1">
    <property type="nucleotide sequence ID" value="NZ_FOFG01000011.1"/>
</dbReference>
<dbReference type="SUPFAM" id="SSF53756">
    <property type="entry name" value="UDP-Glycosyltransferase/glycogen phosphorylase"/>
    <property type="match status" value="1"/>
</dbReference>
<keyword evidence="2" id="KW-0808">Transferase</keyword>
<gene>
    <name evidence="2" type="ORF">SAMN05216548_1118</name>
</gene>
<dbReference type="OrthoDB" id="7246245at2"/>
<reference evidence="2 3" key="1">
    <citation type="submission" date="2016-10" db="EMBL/GenBank/DDBJ databases">
        <authorList>
            <person name="de Groot N.N."/>
        </authorList>
    </citation>
    <scope>NUCLEOTIDE SEQUENCE [LARGE SCALE GENOMIC DNA]</scope>
    <source>
        <strain evidence="2 3">A52C2</strain>
    </source>
</reference>
<accession>A0A1H9L8Q8</accession>
<evidence type="ECO:0000259" key="1">
    <source>
        <dbReference type="Pfam" id="PF04101"/>
    </source>
</evidence>
<dbReference type="AlphaFoldDB" id="A0A1H9L8Q8"/>
<evidence type="ECO:0000313" key="3">
    <source>
        <dbReference type="Proteomes" id="UP000199647"/>
    </source>
</evidence>
<dbReference type="Proteomes" id="UP000199647">
    <property type="component" value="Unassembled WGS sequence"/>
</dbReference>
<organism evidence="2 3">
    <name type="scientific">Faunimonas pinastri</name>
    <dbReference type="NCBI Taxonomy" id="1855383"/>
    <lineage>
        <taxon>Bacteria</taxon>
        <taxon>Pseudomonadati</taxon>
        <taxon>Pseudomonadota</taxon>
        <taxon>Alphaproteobacteria</taxon>
        <taxon>Hyphomicrobiales</taxon>
        <taxon>Afifellaceae</taxon>
        <taxon>Faunimonas</taxon>
    </lineage>
</organism>